<keyword evidence="3 10" id="KW-0479">Metal-binding</keyword>
<organism evidence="12 13">
    <name type="scientific">Deinococcus yavapaiensis KR-236</name>
    <dbReference type="NCBI Taxonomy" id="694435"/>
    <lineage>
        <taxon>Bacteria</taxon>
        <taxon>Thermotogati</taxon>
        <taxon>Deinococcota</taxon>
        <taxon>Deinococci</taxon>
        <taxon>Deinococcales</taxon>
        <taxon>Deinococcaceae</taxon>
        <taxon>Deinococcus</taxon>
    </lineage>
</organism>
<dbReference type="InterPro" id="IPR020922">
    <property type="entry name" value="dITP/XTP_pyrophosphatase"/>
</dbReference>
<evidence type="ECO:0000256" key="4">
    <source>
        <dbReference type="ARBA" id="ARBA00022741"/>
    </source>
</evidence>
<dbReference type="GO" id="GO:0035870">
    <property type="term" value="F:dITP diphosphatase activity"/>
    <property type="evidence" value="ECO:0007669"/>
    <property type="project" value="UniProtKB-UniRule"/>
</dbReference>
<proteinExistence type="inferred from homology"/>
<dbReference type="GO" id="GO:0017111">
    <property type="term" value="F:ribonucleoside triphosphate phosphatase activity"/>
    <property type="evidence" value="ECO:0007669"/>
    <property type="project" value="InterPro"/>
</dbReference>
<evidence type="ECO:0000256" key="2">
    <source>
        <dbReference type="ARBA" id="ARBA00011738"/>
    </source>
</evidence>
<dbReference type="GO" id="GO:0046872">
    <property type="term" value="F:metal ion binding"/>
    <property type="evidence" value="ECO:0007669"/>
    <property type="project" value="UniProtKB-KW"/>
</dbReference>
<keyword evidence="5 10" id="KW-0378">Hydrolase</keyword>
<comment type="catalytic activity">
    <reaction evidence="10">
        <text>ITP + H2O = IMP + diphosphate + H(+)</text>
        <dbReference type="Rhea" id="RHEA:29399"/>
        <dbReference type="ChEBI" id="CHEBI:15377"/>
        <dbReference type="ChEBI" id="CHEBI:15378"/>
        <dbReference type="ChEBI" id="CHEBI:33019"/>
        <dbReference type="ChEBI" id="CHEBI:58053"/>
        <dbReference type="ChEBI" id="CHEBI:61402"/>
        <dbReference type="EC" id="3.6.1.66"/>
    </reaction>
</comment>
<dbReference type="AlphaFoldDB" id="A0A318S2A7"/>
<evidence type="ECO:0000256" key="7">
    <source>
        <dbReference type="ARBA" id="ARBA00023080"/>
    </source>
</evidence>
<comment type="function">
    <text evidence="10">Pyrophosphatase that catalyzes the hydrolysis of nucleoside triphosphates to their monophosphate derivatives, with a high preference for the non-canonical purine nucleotides XTP (xanthosine triphosphate), dITP (deoxyinosine triphosphate) and ITP. Seems to function as a house-cleaning enzyme that removes non-canonical purine nucleotides from the nucleotide pool, thus preventing their incorporation into DNA/RNA and avoiding chromosomal lesions.</text>
</comment>
<dbReference type="HAMAP" id="MF_01405">
    <property type="entry name" value="Non_canon_purine_NTPase"/>
    <property type="match status" value="1"/>
</dbReference>
<dbReference type="InterPro" id="IPR002637">
    <property type="entry name" value="RdgB/HAM1"/>
</dbReference>
<comment type="caution">
    <text evidence="10">Lacks conserved residue(s) required for the propagation of feature annotation.</text>
</comment>
<keyword evidence="4 10" id="KW-0547">Nucleotide-binding</keyword>
<dbReference type="FunFam" id="3.90.950.10:FF:000001">
    <property type="entry name" value="dITP/XTP pyrophosphatase"/>
    <property type="match status" value="1"/>
</dbReference>
<dbReference type="RefSeq" id="WP_110888561.1">
    <property type="nucleotide sequence ID" value="NZ_QJSX01000021.1"/>
</dbReference>
<feature type="binding site" evidence="10">
    <location>
        <begin position="179"/>
        <end position="180"/>
    </location>
    <ligand>
        <name>substrate</name>
    </ligand>
</feature>
<dbReference type="GO" id="GO:0009117">
    <property type="term" value="P:nucleotide metabolic process"/>
    <property type="evidence" value="ECO:0007669"/>
    <property type="project" value="UniProtKB-KW"/>
</dbReference>
<evidence type="ECO:0000256" key="11">
    <source>
        <dbReference type="RuleBase" id="RU003781"/>
    </source>
</evidence>
<protein>
    <recommendedName>
        <fullName evidence="10">dITP/XTP pyrophosphatase</fullName>
        <ecNumber evidence="10">3.6.1.66</ecNumber>
    </recommendedName>
    <alternativeName>
        <fullName evidence="10">Non-canonical purine NTP pyrophosphatase</fullName>
    </alternativeName>
    <alternativeName>
        <fullName evidence="10">Non-standard purine NTP pyrophosphatase</fullName>
    </alternativeName>
    <alternativeName>
        <fullName evidence="10">Nucleoside-triphosphate diphosphatase</fullName>
    </alternativeName>
    <alternativeName>
        <fullName evidence="10">Nucleoside-triphosphate pyrophosphatase</fullName>
        <shortName evidence="10">NTPase</shortName>
    </alternativeName>
</protein>
<evidence type="ECO:0000256" key="9">
    <source>
        <dbReference type="ARBA" id="ARBA00052017"/>
    </source>
</evidence>
<sequence length="204" mass="22056">MTLNRVVLATSNEGKIREFTEALAPLGWTLVPLPRVTMPPEDGATYEENAALKACAISLQTGLPAIADDSGLEVTALRGEPGVYSARFGGRKTDVERNVYLLERLRDAKAKDRSAKFVSVIVLAYPDGHLETYRGEAPGVILEGPRGEGGFGYDPLFVPAGNDRSFGEMSVEEKRPLSHRGRALGALLDAHKNGPPEREIISVE</sequence>
<name>A0A318S2A7_9DEIO</name>
<feature type="binding site" evidence="10">
    <location>
        <position position="70"/>
    </location>
    <ligand>
        <name>substrate</name>
    </ligand>
</feature>
<keyword evidence="13" id="KW-1185">Reference proteome</keyword>
<dbReference type="CDD" id="cd00515">
    <property type="entry name" value="HAM1"/>
    <property type="match status" value="1"/>
</dbReference>
<dbReference type="EC" id="3.6.1.66" evidence="10"/>
<evidence type="ECO:0000256" key="5">
    <source>
        <dbReference type="ARBA" id="ARBA00022801"/>
    </source>
</evidence>
<feature type="active site" description="Proton acceptor" evidence="10">
    <location>
        <position position="69"/>
    </location>
</feature>
<feature type="binding site" evidence="10">
    <location>
        <begin position="151"/>
        <end position="154"/>
    </location>
    <ligand>
        <name>substrate</name>
    </ligand>
</feature>
<dbReference type="OrthoDB" id="9807456at2"/>
<feature type="binding site" evidence="10">
    <location>
        <position position="69"/>
    </location>
    <ligand>
        <name>Mg(2+)</name>
        <dbReference type="ChEBI" id="CHEBI:18420"/>
    </ligand>
</feature>
<evidence type="ECO:0000256" key="6">
    <source>
        <dbReference type="ARBA" id="ARBA00022842"/>
    </source>
</evidence>
<dbReference type="EMBL" id="QJSX01000021">
    <property type="protein sequence ID" value="PYE49876.1"/>
    <property type="molecule type" value="Genomic_DNA"/>
</dbReference>
<dbReference type="GO" id="GO:0036222">
    <property type="term" value="F:XTP diphosphatase activity"/>
    <property type="evidence" value="ECO:0007669"/>
    <property type="project" value="UniProtKB-UniRule"/>
</dbReference>
<evidence type="ECO:0000313" key="13">
    <source>
        <dbReference type="Proteomes" id="UP000248326"/>
    </source>
</evidence>
<comment type="similarity">
    <text evidence="1 10 11">Belongs to the HAM1 NTPase family.</text>
</comment>
<evidence type="ECO:0000256" key="1">
    <source>
        <dbReference type="ARBA" id="ARBA00008023"/>
    </source>
</evidence>
<comment type="cofactor">
    <cofactor evidence="10">
        <name>Mg(2+)</name>
        <dbReference type="ChEBI" id="CHEBI:18420"/>
    </cofactor>
    <text evidence="10">Binds 1 Mg(2+) ion per subunit.</text>
</comment>
<dbReference type="Proteomes" id="UP000248326">
    <property type="component" value="Unassembled WGS sequence"/>
</dbReference>
<evidence type="ECO:0000256" key="10">
    <source>
        <dbReference type="HAMAP-Rule" id="MF_01405"/>
    </source>
</evidence>
<dbReference type="InterPro" id="IPR029001">
    <property type="entry name" value="ITPase-like_fam"/>
</dbReference>
<keyword evidence="6 10" id="KW-0460">Magnesium</keyword>
<dbReference type="SUPFAM" id="SSF52972">
    <property type="entry name" value="ITPase-like"/>
    <property type="match status" value="1"/>
</dbReference>
<dbReference type="GO" id="GO:0036220">
    <property type="term" value="F:ITP diphosphatase activity"/>
    <property type="evidence" value="ECO:0007669"/>
    <property type="project" value="UniProtKB-UniRule"/>
</dbReference>
<keyword evidence="7 10" id="KW-0546">Nucleotide metabolism</keyword>
<comment type="subunit">
    <text evidence="2 10">Homodimer.</text>
</comment>
<gene>
    <name evidence="12" type="ORF">DES52_1216</name>
</gene>
<dbReference type="Gene3D" id="3.90.950.10">
    <property type="match status" value="1"/>
</dbReference>
<dbReference type="GO" id="GO:0009146">
    <property type="term" value="P:purine nucleoside triphosphate catabolic process"/>
    <property type="evidence" value="ECO:0007669"/>
    <property type="project" value="UniProtKB-UniRule"/>
</dbReference>
<dbReference type="Pfam" id="PF01725">
    <property type="entry name" value="Ham1p_like"/>
    <property type="match status" value="1"/>
</dbReference>
<dbReference type="GO" id="GO:0000166">
    <property type="term" value="F:nucleotide binding"/>
    <property type="evidence" value="ECO:0007669"/>
    <property type="project" value="UniProtKB-KW"/>
</dbReference>
<evidence type="ECO:0000256" key="3">
    <source>
        <dbReference type="ARBA" id="ARBA00022723"/>
    </source>
</evidence>
<comment type="caution">
    <text evidence="12">The sequence shown here is derived from an EMBL/GenBank/DDBJ whole genome shotgun (WGS) entry which is preliminary data.</text>
</comment>
<feature type="binding site" evidence="10">
    <location>
        <begin position="10"/>
        <end position="15"/>
    </location>
    <ligand>
        <name>substrate</name>
    </ligand>
</feature>
<dbReference type="NCBIfam" id="TIGR00042">
    <property type="entry name" value="RdgB/HAM1 family non-canonical purine NTP pyrophosphatase"/>
    <property type="match status" value="1"/>
</dbReference>
<evidence type="ECO:0000313" key="12">
    <source>
        <dbReference type="EMBL" id="PYE49876.1"/>
    </source>
</evidence>
<accession>A0A318S2A7</accession>
<dbReference type="GO" id="GO:0005829">
    <property type="term" value="C:cytosol"/>
    <property type="evidence" value="ECO:0007669"/>
    <property type="project" value="TreeGrafter"/>
</dbReference>
<comment type="catalytic activity">
    <reaction evidence="9 10">
        <text>XTP + H2O = XMP + diphosphate + H(+)</text>
        <dbReference type="Rhea" id="RHEA:28610"/>
        <dbReference type="ChEBI" id="CHEBI:15377"/>
        <dbReference type="ChEBI" id="CHEBI:15378"/>
        <dbReference type="ChEBI" id="CHEBI:33019"/>
        <dbReference type="ChEBI" id="CHEBI:57464"/>
        <dbReference type="ChEBI" id="CHEBI:61314"/>
        <dbReference type="EC" id="3.6.1.66"/>
    </reaction>
</comment>
<evidence type="ECO:0000256" key="8">
    <source>
        <dbReference type="ARBA" id="ARBA00051875"/>
    </source>
</evidence>
<reference evidence="12 13" key="1">
    <citation type="submission" date="2018-06" db="EMBL/GenBank/DDBJ databases">
        <title>Genomic Encyclopedia of Type Strains, Phase IV (KMG-IV): sequencing the most valuable type-strain genomes for metagenomic binning, comparative biology and taxonomic classification.</title>
        <authorList>
            <person name="Goeker M."/>
        </authorList>
    </citation>
    <scope>NUCLEOTIDE SEQUENCE [LARGE SCALE GENOMIC DNA]</scope>
    <source>
        <strain evidence="12 13">DSM 18048</strain>
    </source>
</reference>
<feature type="binding site" evidence="10">
    <location>
        <position position="174"/>
    </location>
    <ligand>
        <name>substrate</name>
    </ligand>
</feature>
<dbReference type="PANTHER" id="PTHR11067">
    <property type="entry name" value="INOSINE TRIPHOSPHATE PYROPHOSPHATASE/HAM1 PROTEIN"/>
    <property type="match status" value="1"/>
</dbReference>
<comment type="catalytic activity">
    <reaction evidence="8 10">
        <text>dITP + H2O = dIMP + diphosphate + H(+)</text>
        <dbReference type="Rhea" id="RHEA:28342"/>
        <dbReference type="ChEBI" id="CHEBI:15377"/>
        <dbReference type="ChEBI" id="CHEBI:15378"/>
        <dbReference type="ChEBI" id="CHEBI:33019"/>
        <dbReference type="ChEBI" id="CHEBI:61194"/>
        <dbReference type="ChEBI" id="CHEBI:61382"/>
        <dbReference type="EC" id="3.6.1.66"/>
    </reaction>
</comment>
<dbReference type="PANTHER" id="PTHR11067:SF9">
    <property type="entry name" value="INOSINE TRIPHOSPHATE PYROPHOSPHATASE"/>
    <property type="match status" value="1"/>
</dbReference>